<feature type="binding site" evidence="14">
    <location>
        <position position="300"/>
    </location>
    <ligand>
        <name>Fe cation</name>
        <dbReference type="ChEBI" id="CHEBI:24875"/>
    </ligand>
</feature>
<evidence type="ECO:0000259" key="17">
    <source>
        <dbReference type="Pfam" id="PF02744"/>
    </source>
</evidence>
<dbReference type="PANTHER" id="PTHR11943:SF1">
    <property type="entry name" value="GALACTOSE-1-PHOSPHATE URIDYLYLTRANSFERASE"/>
    <property type="match status" value="1"/>
</dbReference>
<name>A0A4Q2D2L2_9AGAR</name>
<keyword evidence="19" id="KW-1185">Reference proteome</keyword>
<evidence type="ECO:0000259" key="16">
    <source>
        <dbReference type="Pfam" id="PF01087"/>
    </source>
</evidence>
<keyword evidence="8 13" id="KW-0479">Metal-binding</keyword>
<keyword evidence="14" id="KW-0408">Iron</keyword>
<keyword evidence="11 15" id="KW-0119">Carbohydrate metabolism</keyword>
<sequence>MELSPDIHPHRRFNPLLGEYVLVSPHRANRPWLGQVEDPQKYDTPAYDPKCYLCPGNPRTSGHRNPDYASIFSFSNDFAAVLPPPLPTLASVPHPLLQIEPVVGACDVVVFHPRHDLTLARLGDVEIMNVIEEWCKIYIERGYLPGIQHVQIFENKGSIMGCSNPHPHCQVWSTSAIPTLVAKEFDSLKHYSLSDKSVSSPDAPKGPRGRPCLLCDYAHLEASDPSATRVVVKNNDWIAVVPWWAIWPFEILLLPYRRHVQSLLNLSTTEKLSLARIISQITIRYDNLFSCSFPYSMGIHQRSTPQKDSKEEDGHDVAHLHFHFEPPLLRSATVKKFLVGYELMAEPQRDITPEQAASRLAACSNVHFTNAMPTGG</sequence>
<feature type="binding site" evidence="13">
    <location>
        <position position="115"/>
    </location>
    <ligand>
        <name>Zn(2+)</name>
        <dbReference type="ChEBI" id="CHEBI:29105"/>
    </ligand>
</feature>
<dbReference type="UniPathway" id="UPA00214"/>
<reference evidence="18 19" key="1">
    <citation type="submission" date="2019-01" db="EMBL/GenBank/DDBJ databases">
        <title>Draft genome sequence of Psathyrella aberdarensis IHI B618.</title>
        <authorList>
            <person name="Buettner E."/>
            <person name="Kellner H."/>
        </authorList>
    </citation>
    <scope>NUCLEOTIDE SEQUENCE [LARGE SCALE GENOMIC DNA]</scope>
    <source>
        <strain evidence="18 19">IHI B618</strain>
    </source>
</reference>
<evidence type="ECO:0000256" key="3">
    <source>
        <dbReference type="ARBA" id="ARBA00010951"/>
    </source>
</evidence>
<evidence type="ECO:0000256" key="6">
    <source>
        <dbReference type="ARBA" id="ARBA00022679"/>
    </source>
</evidence>
<evidence type="ECO:0000256" key="5">
    <source>
        <dbReference type="ARBA" id="ARBA00016340"/>
    </source>
</evidence>
<dbReference type="Pfam" id="PF02744">
    <property type="entry name" value="GalP_UDP_tr_C"/>
    <property type="match status" value="1"/>
</dbReference>
<comment type="catalytic activity">
    <reaction evidence="1 15">
        <text>alpha-D-galactose 1-phosphate + UDP-alpha-D-glucose = alpha-D-glucose 1-phosphate + UDP-alpha-D-galactose</text>
        <dbReference type="Rhea" id="RHEA:13989"/>
        <dbReference type="ChEBI" id="CHEBI:58336"/>
        <dbReference type="ChEBI" id="CHEBI:58601"/>
        <dbReference type="ChEBI" id="CHEBI:58885"/>
        <dbReference type="ChEBI" id="CHEBI:66914"/>
        <dbReference type="EC" id="2.7.7.12"/>
    </reaction>
</comment>
<gene>
    <name evidence="18" type="ORF">EST38_g12830</name>
</gene>
<evidence type="ECO:0000256" key="13">
    <source>
        <dbReference type="PIRSR" id="PIRSR000808-3"/>
    </source>
</evidence>
<feature type="binding site" evidence="14">
    <location>
        <position position="321"/>
    </location>
    <ligand>
        <name>Fe cation</name>
        <dbReference type="ChEBI" id="CHEBI:24875"/>
    </ligand>
</feature>
<evidence type="ECO:0000256" key="12">
    <source>
        <dbReference type="PIRSR" id="PIRSR000808-1"/>
    </source>
</evidence>
<dbReference type="Gene3D" id="3.30.428.10">
    <property type="entry name" value="HIT-like"/>
    <property type="match status" value="2"/>
</dbReference>
<comment type="caution">
    <text evidence="18">The sequence shown here is derived from an EMBL/GenBank/DDBJ whole genome shotgun (WGS) entry which is preliminary data.</text>
</comment>
<feature type="domain" description="Galactose-1-phosphate uridyl transferase N-terminal" evidence="16">
    <location>
        <begin position="6"/>
        <end position="178"/>
    </location>
</feature>
<dbReference type="PANTHER" id="PTHR11943">
    <property type="entry name" value="GALACTOSE-1-PHOSPHATE URIDYLYLTRANSFERASE"/>
    <property type="match status" value="1"/>
</dbReference>
<dbReference type="GO" id="GO:0008108">
    <property type="term" value="F:UDP-glucose:hexose-1-phosphate uridylyltransferase activity"/>
    <property type="evidence" value="ECO:0007669"/>
    <property type="project" value="UniProtKB-EC"/>
</dbReference>
<dbReference type="GO" id="GO:0008270">
    <property type="term" value="F:zinc ion binding"/>
    <property type="evidence" value="ECO:0007669"/>
    <property type="project" value="InterPro"/>
</dbReference>
<evidence type="ECO:0000256" key="14">
    <source>
        <dbReference type="PIRSR" id="PIRSR000808-4"/>
    </source>
</evidence>
<evidence type="ECO:0000256" key="11">
    <source>
        <dbReference type="ARBA" id="ARBA00023277"/>
    </source>
</evidence>
<comment type="cofactor">
    <cofactor evidence="14">
        <name>Fe cation</name>
        <dbReference type="ChEBI" id="CHEBI:24875"/>
    </cofactor>
    <text evidence="14">Binds 1 Fe cation per subunit.</text>
</comment>
<comment type="similarity">
    <text evidence="3 15">Belongs to the galactose-1-phosphate uridylyltransferase type 1 family.</text>
</comment>
<dbReference type="CDD" id="cd00608">
    <property type="entry name" value="GalT"/>
    <property type="match status" value="1"/>
</dbReference>
<dbReference type="InterPro" id="IPR036265">
    <property type="entry name" value="HIT-like_sf"/>
</dbReference>
<dbReference type="EMBL" id="SDEE01001040">
    <property type="protein sequence ID" value="RXW13022.1"/>
    <property type="molecule type" value="Genomic_DNA"/>
</dbReference>
<dbReference type="GO" id="GO:0005737">
    <property type="term" value="C:cytoplasm"/>
    <property type="evidence" value="ECO:0007669"/>
    <property type="project" value="TreeGrafter"/>
</dbReference>
<keyword evidence="7 15" id="KW-0548">Nucleotidyltransferase</keyword>
<dbReference type="GO" id="GO:0033499">
    <property type="term" value="P:galactose catabolic process via UDP-galactose, Leloir pathway"/>
    <property type="evidence" value="ECO:0007669"/>
    <property type="project" value="TreeGrafter"/>
</dbReference>
<dbReference type="STRING" id="2316362.A0A4Q2D2L2"/>
<feature type="binding site" evidence="13">
    <location>
        <position position="51"/>
    </location>
    <ligand>
        <name>Zn(2+)</name>
        <dbReference type="ChEBI" id="CHEBI:29105"/>
    </ligand>
</feature>
<evidence type="ECO:0000256" key="2">
    <source>
        <dbReference type="ARBA" id="ARBA00004947"/>
    </source>
</evidence>
<keyword evidence="6 15" id="KW-0808">Transferase</keyword>
<feature type="binding site" evidence="13">
    <location>
        <position position="166"/>
    </location>
    <ligand>
        <name>Zn(2+)</name>
        <dbReference type="ChEBI" id="CHEBI:29105"/>
    </ligand>
</feature>
<dbReference type="Proteomes" id="UP000290288">
    <property type="component" value="Unassembled WGS sequence"/>
</dbReference>
<keyword evidence="9 13" id="KW-0862">Zinc</keyword>
<organism evidence="18 19">
    <name type="scientific">Candolleomyces aberdarensis</name>
    <dbReference type="NCBI Taxonomy" id="2316362"/>
    <lineage>
        <taxon>Eukaryota</taxon>
        <taxon>Fungi</taxon>
        <taxon>Dikarya</taxon>
        <taxon>Basidiomycota</taxon>
        <taxon>Agaricomycotina</taxon>
        <taxon>Agaricomycetes</taxon>
        <taxon>Agaricomycetidae</taxon>
        <taxon>Agaricales</taxon>
        <taxon>Agaricineae</taxon>
        <taxon>Psathyrellaceae</taxon>
        <taxon>Candolleomyces</taxon>
    </lineage>
</organism>
<dbReference type="AlphaFoldDB" id="A0A4Q2D2L2"/>
<evidence type="ECO:0000256" key="4">
    <source>
        <dbReference type="ARBA" id="ARBA00012384"/>
    </source>
</evidence>
<dbReference type="OrthoDB" id="418412at2759"/>
<dbReference type="SUPFAM" id="SSF54197">
    <property type="entry name" value="HIT-like"/>
    <property type="match status" value="2"/>
</dbReference>
<feature type="binding site" evidence="14">
    <location>
        <position position="184"/>
    </location>
    <ligand>
        <name>Fe cation</name>
        <dbReference type="ChEBI" id="CHEBI:24875"/>
    </ligand>
</feature>
<accession>A0A4Q2D2L2</accession>
<feature type="domain" description="Galactose-1-phosphate uridyl transferase C-terminal" evidence="17">
    <location>
        <begin position="212"/>
        <end position="370"/>
    </location>
</feature>
<evidence type="ECO:0000256" key="15">
    <source>
        <dbReference type="RuleBase" id="RU000506"/>
    </source>
</evidence>
<dbReference type="InterPro" id="IPR005849">
    <property type="entry name" value="GalP_Utransf_N"/>
</dbReference>
<evidence type="ECO:0000313" key="18">
    <source>
        <dbReference type="EMBL" id="RXW13022.1"/>
    </source>
</evidence>
<comment type="pathway">
    <text evidence="2 15">Carbohydrate metabolism; galactose metabolism.</text>
</comment>
<feature type="binding site" evidence="14">
    <location>
        <position position="323"/>
    </location>
    <ligand>
        <name>Fe cation</name>
        <dbReference type="ChEBI" id="CHEBI:24875"/>
    </ligand>
</feature>
<evidence type="ECO:0000256" key="1">
    <source>
        <dbReference type="ARBA" id="ARBA00001107"/>
    </source>
</evidence>
<dbReference type="InterPro" id="IPR019779">
    <property type="entry name" value="GalP_UDPtransf1_His-AS"/>
</dbReference>
<dbReference type="Pfam" id="PF01087">
    <property type="entry name" value="GalP_UDP_transf"/>
    <property type="match status" value="1"/>
</dbReference>
<dbReference type="PROSITE" id="PS00117">
    <property type="entry name" value="GAL_P_UDP_TRANSF_I"/>
    <property type="match status" value="1"/>
</dbReference>
<dbReference type="FunFam" id="3.30.428.10:FF:000001">
    <property type="entry name" value="Galactose-1-phosphate uridylyltransferase"/>
    <property type="match status" value="1"/>
</dbReference>
<dbReference type="InterPro" id="IPR005850">
    <property type="entry name" value="GalP_Utransf_C"/>
</dbReference>
<comment type="cofactor">
    <cofactor evidence="13">
        <name>Zn(2+)</name>
        <dbReference type="ChEBI" id="CHEBI:29105"/>
    </cofactor>
    <text evidence="13">Binds 1 zinc ion per subunit.</text>
</comment>
<proteinExistence type="inferred from homology"/>
<dbReference type="InterPro" id="IPR001937">
    <property type="entry name" value="GalP_UDPtransf1"/>
</dbReference>
<dbReference type="NCBIfam" id="TIGR00209">
    <property type="entry name" value="galT_1"/>
    <property type="match status" value="1"/>
</dbReference>
<evidence type="ECO:0000256" key="9">
    <source>
        <dbReference type="ARBA" id="ARBA00022833"/>
    </source>
</evidence>
<evidence type="ECO:0000313" key="19">
    <source>
        <dbReference type="Proteomes" id="UP000290288"/>
    </source>
</evidence>
<evidence type="ECO:0000256" key="7">
    <source>
        <dbReference type="ARBA" id="ARBA00022695"/>
    </source>
</evidence>
<feature type="active site" description="Tele-UMP-histidine intermediate" evidence="12">
    <location>
        <position position="168"/>
    </location>
</feature>
<evidence type="ECO:0000256" key="10">
    <source>
        <dbReference type="ARBA" id="ARBA00023144"/>
    </source>
</evidence>
<keyword evidence="10 15" id="KW-0299">Galactose metabolism</keyword>
<dbReference type="EC" id="2.7.7.12" evidence="4 15"/>
<dbReference type="PIRSF" id="PIRSF000808">
    <property type="entry name" value="GalT"/>
    <property type="match status" value="1"/>
</dbReference>
<protein>
    <recommendedName>
        <fullName evidence="5 15">Galactose-1-phosphate uridylyltransferase</fullName>
        <ecNumber evidence="4 15">2.7.7.12</ecNumber>
    </recommendedName>
</protein>
<evidence type="ECO:0000256" key="8">
    <source>
        <dbReference type="ARBA" id="ARBA00022723"/>
    </source>
</evidence>
<feature type="binding site" evidence="13">
    <location>
        <position position="54"/>
    </location>
    <ligand>
        <name>Zn(2+)</name>
        <dbReference type="ChEBI" id="CHEBI:29105"/>
    </ligand>
</feature>